<organism evidence="10 11">
    <name type="scientific">Notechis scutatus</name>
    <name type="common">mainland tiger snake</name>
    <dbReference type="NCBI Taxonomy" id="8663"/>
    <lineage>
        <taxon>Eukaryota</taxon>
        <taxon>Metazoa</taxon>
        <taxon>Chordata</taxon>
        <taxon>Craniata</taxon>
        <taxon>Vertebrata</taxon>
        <taxon>Euteleostomi</taxon>
        <taxon>Lepidosauria</taxon>
        <taxon>Squamata</taxon>
        <taxon>Bifurcata</taxon>
        <taxon>Unidentata</taxon>
        <taxon>Episquamata</taxon>
        <taxon>Toxicofera</taxon>
        <taxon>Serpentes</taxon>
        <taxon>Colubroidea</taxon>
        <taxon>Elapidae</taxon>
        <taxon>Hydrophiinae</taxon>
        <taxon>Notechis</taxon>
    </lineage>
</organism>
<dbReference type="InterPro" id="IPR036857">
    <property type="entry name" value="Thyroglobulin_1_sf"/>
</dbReference>
<dbReference type="SMART" id="SM00121">
    <property type="entry name" value="IB"/>
    <property type="match status" value="1"/>
</dbReference>
<dbReference type="SUPFAM" id="SSF57184">
    <property type="entry name" value="Growth factor receptor domain"/>
    <property type="match status" value="1"/>
</dbReference>
<dbReference type="InterPro" id="IPR022321">
    <property type="entry name" value="IGFBP_1-6_chordata"/>
</dbReference>
<evidence type="ECO:0000259" key="8">
    <source>
        <dbReference type="PROSITE" id="PS51162"/>
    </source>
</evidence>
<dbReference type="SUPFAM" id="SSF57610">
    <property type="entry name" value="Thyroglobulin type-1 domain"/>
    <property type="match status" value="1"/>
</dbReference>
<protein>
    <submittedName>
        <fullName evidence="11">Insulin-like growth factor-binding protein 6</fullName>
    </submittedName>
</protein>
<dbReference type="RefSeq" id="XP_026529679.1">
    <property type="nucleotide sequence ID" value="XM_026673894.1"/>
</dbReference>
<evidence type="ECO:0000256" key="7">
    <source>
        <dbReference type="SAM" id="SignalP"/>
    </source>
</evidence>
<dbReference type="PANTHER" id="PTHR11551:SF3">
    <property type="entry name" value="INSULIN-LIKE GROWTH FACTOR-BINDING PROTEIN 3"/>
    <property type="match status" value="1"/>
</dbReference>
<comment type="subcellular location">
    <subcellularLocation>
        <location evidence="1">Secreted</location>
    </subcellularLocation>
</comment>
<dbReference type="InterPro" id="IPR000867">
    <property type="entry name" value="IGFBP-like"/>
</dbReference>
<dbReference type="GO" id="GO:0043567">
    <property type="term" value="P:regulation of insulin-like growth factor receptor signaling pathway"/>
    <property type="evidence" value="ECO:0007669"/>
    <property type="project" value="TreeGrafter"/>
</dbReference>
<dbReference type="GeneID" id="113416163"/>
<dbReference type="Proteomes" id="UP000504612">
    <property type="component" value="Unplaced"/>
</dbReference>
<accession>A0A6J1UPL6</accession>
<dbReference type="GO" id="GO:0005615">
    <property type="term" value="C:extracellular space"/>
    <property type="evidence" value="ECO:0007669"/>
    <property type="project" value="TreeGrafter"/>
</dbReference>
<keyword evidence="4" id="KW-0340">Growth factor binding</keyword>
<evidence type="ECO:0000256" key="1">
    <source>
        <dbReference type="ARBA" id="ARBA00004613"/>
    </source>
</evidence>
<dbReference type="GO" id="GO:0001968">
    <property type="term" value="F:fibronectin binding"/>
    <property type="evidence" value="ECO:0007669"/>
    <property type="project" value="TreeGrafter"/>
</dbReference>
<evidence type="ECO:0000313" key="11">
    <source>
        <dbReference type="RefSeq" id="XP_026529679.1"/>
    </source>
</evidence>
<evidence type="ECO:0000259" key="9">
    <source>
        <dbReference type="PROSITE" id="PS51323"/>
    </source>
</evidence>
<dbReference type="PANTHER" id="PTHR11551">
    <property type="entry name" value="INSULIN-LIKE GROWTH FACTOR BINDING PROTEIN"/>
    <property type="match status" value="1"/>
</dbReference>
<gene>
    <name evidence="11" type="primary">IGFBP6</name>
</gene>
<comment type="caution">
    <text evidence="5">Lacks conserved residue(s) required for the propagation of feature annotation.</text>
</comment>
<reference evidence="11" key="1">
    <citation type="submission" date="2025-08" db="UniProtKB">
        <authorList>
            <consortium name="RefSeq"/>
        </authorList>
    </citation>
    <scope>IDENTIFICATION</scope>
</reference>
<dbReference type="SMART" id="SM00211">
    <property type="entry name" value="TY"/>
    <property type="match status" value="1"/>
</dbReference>
<dbReference type="AlphaFoldDB" id="A0A6J1UPL6"/>
<dbReference type="PROSITE" id="PS51162">
    <property type="entry name" value="THYROGLOBULIN_1_2"/>
    <property type="match status" value="1"/>
</dbReference>
<dbReference type="Pfam" id="PF00086">
    <property type="entry name" value="Thyroglobulin_1"/>
    <property type="match status" value="1"/>
</dbReference>
<dbReference type="KEGG" id="nss:113416163"/>
<feature type="domain" description="Thyroglobulin type-1" evidence="8">
    <location>
        <begin position="185"/>
        <end position="256"/>
    </location>
</feature>
<name>A0A6J1UPL6_9SAUR</name>
<keyword evidence="2" id="KW-0964">Secreted</keyword>
<evidence type="ECO:0000256" key="3">
    <source>
        <dbReference type="ARBA" id="ARBA00023157"/>
    </source>
</evidence>
<evidence type="ECO:0000256" key="6">
    <source>
        <dbReference type="SAM" id="MobiDB-lite"/>
    </source>
</evidence>
<keyword evidence="7" id="KW-0732">Signal</keyword>
<keyword evidence="10" id="KW-1185">Reference proteome</keyword>
<dbReference type="PROSITE" id="PS00484">
    <property type="entry name" value="THYROGLOBULIN_1_1"/>
    <property type="match status" value="1"/>
</dbReference>
<dbReference type="InterPro" id="IPR009030">
    <property type="entry name" value="Growth_fac_rcpt_cys_sf"/>
</dbReference>
<dbReference type="PROSITE" id="PS51323">
    <property type="entry name" value="IGFBP_N_2"/>
    <property type="match status" value="1"/>
</dbReference>
<dbReference type="GO" id="GO:0031994">
    <property type="term" value="F:insulin-like growth factor I binding"/>
    <property type="evidence" value="ECO:0007669"/>
    <property type="project" value="TreeGrafter"/>
</dbReference>
<evidence type="ECO:0000313" key="10">
    <source>
        <dbReference type="Proteomes" id="UP000504612"/>
    </source>
</evidence>
<dbReference type="InterPro" id="IPR000716">
    <property type="entry name" value="Thyroglobulin_1"/>
</dbReference>
<sequence length="262" mass="28067">MLLARCLGTALLLLLAPTTGCGAAVAAAAAAAASEPDGDIEAACPPPPSSSSPAGCDSRESDRKATCDDEKACGVREEGESCGVYTSSCGPGLRCVPRPGERTPLQALLRGKGVCLAPQPKKGGGKNQTEMEPVAGDVRRENYQTDNPTPEPLLLQVQDPLPDVVDKSQIQQDPLNNGIKQELDMGPCRLHLEAILQELKAPLYMNGEDIFIPNCDTKGFYRRKQCRTSKGQKRGRCWCVDKRGHRLEGLEESPLCLLANND</sequence>
<dbReference type="FunFam" id="4.10.40.20:FF:000005">
    <property type="entry name" value="Insulin-like growth factor-binding protein 6"/>
    <property type="match status" value="1"/>
</dbReference>
<feature type="region of interest" description="Disordered" evidence="6">
    <location>
        <begin position="36"/>
        <end position="62"/>
    </location>
</feature>
<feature type="domain" description="IGFBP N-terminal" evidence="9">
    <location>
        <begin position="31"/>
        <end position="118"/>
    </location>
</feature>
<evidence type="ECO:0000256" key="4">
    <source>
        <dbReference type="ARBA" id="ARBA00023183"/>
    </source>
</evidence>
<dbReference type="GO" id="GO:0031995">
    <property type="term" value="F:insulin-like growth factor II binding"/>
    <property type="evidence" value="ECO:0007669"/>
    <property type="project" value="TreeGrafter"/>
</dbReference>
<dbReference type="CDD" id="cd00191">
    <property type="entry name" value="TY"/>
    <property type="match status" value="1"/>
</dbReference>
<evidence type="ECO:0000256" key="2">
    <source>
        <dbReference type="ARBA" id="ARBA00022525"/>
    </source>
</evidence>
<keyword evidence="3" id="KW-1015">Disulfide bond</keyword>
<feature type="signal peptide" evidence="7">
    <location>
        <begin position="1"/>
        <end position="22"/>
    </location>
</feature>
<dbReference type="CTD" id="3489"/>
<proteinExistence type="predicted"/>
<dbReference type="Gene3D" id="4.10.800.10">
    <property type="entry name" value="Thyroglobulin type-1"/>
    <property type="match status" value="1"/>
</dbReference>
<feature type="chain" id="PRO_5026814841" evidence="7">
    <location>
        <begin position="23"/>
        <end position="262"/>
    </location>
</feature>
<dbReference type="PRINTS" id="PR01976">
    <property type="entry name" value="IGFBPFAMILY"/>
</dbReference>
<dbReference type="Gene3D" id="4.10.40.20">
    <property type="match status" value="1"/>
</dbReference>
<evidence type="ECO:0000256" key="5">
    <source>
        <dbReference type="PROSITE-ProRule" id="PRU00500"/>
    </source>
</evidence>